<dbReference type="GO" id="GO:0005634">
    <property type="term" value="C:nucleus"/>
    <property type="evidence" value="ECO:0007669"/>
    <property type="project" value="UniProtKB-SubCell"/>
</dbReference>
<sequence>MCIPVQAGKNLHLISKKTGVLKMEDSVTDDCTVNFEWKRQIGCSSGGTLWLKEGWLEFAKRNKIKAGDRLMFVISEQAATEVKMNVVRI</sequence>
<evidence type="ECO:0000256" key="4">
    <source>
        <dbReference type="ARBA" id="ARBA00023163"/>
    </source>
</evidence>
<dbReference type="SUPFAM" id="SSF101936">
    <property type="entry name" value="DNA-binding pseudobarrel domain"/>
    <property type="match status" value="1"/>
</dbReference>
<name>A0AAV6XMX5_9LAMI</name>
<evidence type="ECO:0000313" key="7">
    <source>
        <dbReference type="EMBL" id="KAG8383844.1"/>
    </source>
</evidence>
<keyword evidence="2" id="KW-0805">Transcription regulation</keyword>
<keyword evidence="4" id="KW-0804">Transcription</keyword>
<evidence type="ECO:0000256" key="3">
    <source>
        <dbReference type="ARBA" id="ARBA00023125"/>
    </source>
</evidence>
<dbReference type="CDD" id="cd10017">
    <property type="entry name" value="B3_DNA"/>
    <property type="match status" value="1"/>
</dbReference>
<dbReference type="InterPro" id="IPR015300">
    <property type="entry name" value="DNA-bd_pseudobarrel_sf"/>
</dbReference>
<dbReference type="InterPro" id="IPR003340">
    <property type="entry name" value="B3_DNA-bd"/>
</dbReference>
<comment type="subcellular location">
    <subcellularLocation>
        <location evidence="1">Nucleus</location>
    </subcellularLocation>
</comment>
<evidence type="ECO:0000256" key="2">
    <source>
        <dbReference type="ARBA" id="ARBA00023015"/>
    </source>
</evidence>
<dbReference type="GO" id="GO:0003677">
    <property type="term" value="F:DNA binding"/>
    <property type="evidence" value="ECO:0007669"/>
    <property type="project" value="UniProtKB-KW"/>
</dbReference>
<evidence type="ECO:0000256" key="1">
    <source>
        <dbReference type="ARBA" id="ARBA00004123"/>
    </source>
</evidence>
<dbReference type="EMBL" id="WHWC01000004">
    <property type="protein sequence ID" value="KAG8383844.1"/>
    <property type="molecule type" value="Genomic_DNA"/>
</dbReference>
<keyword evidence="3" id="KW-0238">DNA-binding</keyword>
<dbReference type="Proteomes" id="UP000826271">
    <property type="component" value="Unassembled WGS sequence"/>
</dbReference>
<proteinExistence type="predicted"/>
<keyword evidence="8" id="KW-1185">Reference proteome</keyword>
<protein>
    <recommendedName>
        <fullName evidence="6">TF-B3 domain-containing protein</fullName>
    </recommendedName>
</protein>
<comment type="caution">
    <text evidence="7">The sequence shown here is derived from an EMBL/GenBank/DDBJ whole genome shotgun (WGS) entry which is preliminary data.</text>
</comment>
<dbReference type="AlphaFoldDB" id="A0AAV6XMX5"/>
<organism evidence="7 8">
    <name type="scientific">Buddleja alternifolia</name>
    <dbReference type="NCBI Taxonomy" id="168488"/>
    <lineage>
        <taxon>Eukaryota</taxon>
        <taxon>Viridiplantae</taxon>
        <taxon>Streptophyta</taxon>
        <taxon>Embryophyta</taxon>
        <taxon>Tracheophyta</taxon>
        <taxon>Spermatophyta</taxon>
        <taxon>Magnoliopsida</taxon>
        <taxon>eudicotyledons</taxon>
        <taxon>Gunneridae</taxon>
        <taxon>Pentapetalae</taxon>
        <taxon>asterids</taxon>
        <taxon>lamiids</taxon>
        <taxon>Lamiales</taxon>
        <taxon>Scrophulariaceae</taxon>
        <taxon>Buddlejeae</taxon>
        <taxon>Buddleja</taxon>
    </lineage>
</organism>
<feature type="domain" description="TF-B3" evidence="6">
    <location>
        <begin position="1"/>
        <end position="89"/>
    </location>
</feature>
<accession>A0AAV6XMX5</accession>
<dbReference type="PROSITE" id="PS50863">
    <property type="entry name" value="B3"/>
    <property type="match status" value="1"/>
</dbReference>
<dbReference type="Gene3D" id="2.40.330.10">
    <property type="entry name" value="DNA-binding pseudobarrel domain"/>
    <property type="match status" value="1"/>
</dbReference>
<gene>
    <name evidence="7" type="ORF">BUALT_Bualt04G0056000</name>
</gene>
<evidence type="ECO:0000256" key="5">
    <source>
        <dbReference type="ARBA" id="ARBA00023242"/>
    </source>
</evidence>
<reference evidence="7" key="1">
    <citation type="submission" date="2019-10" db="EMBL/GenBank/DDBJ databases">
        <authorList>
            <person name="Zhang R."/>
            <person name="Pan Y."/>
            <person name="Wang J."/>
            <person name="Ma R."/>
            <person name="Yu S."/>
        </authorList>
    </citation>
    <scope>NUCLEOTIDE SEQUENCE</scope>
    <source>
        <strain evidence="7">LA-IB0</strain>
        <tissue evidence="7">Leaf</tissue>
    </source>
</reference>
<keyword evidence="5" id="KW-0539">Nucleus</keyword>
<evidence type="ECO:0000259" key="6">
    <source>
        <dbReference type="PROSITE" id="PS50863"/>
    </source>
</evidence>
<evidence type="ECO:0000313" key="8">
    <source>
        <dbReference type="Proteomes" id="UP000826271"/>
    </source>
</evidence>